<evidence type="ECO:0000313" key="1">
    <source>
        <dbReference type="EMBL" id="PIL28808.1"/>
    </source>
</evidence>
<sequence length="844" mass="94518">MAVSQGIGWCSSGIAEIVEYLVATGKQLRSSNGTDLFNALDSPLALFTGLYFEPPTYLHQMLREVHPQIEPDITYLKRCYAVHWIFHDALRRCPQCHGKKLERSGWSPSGPWEVHGLFREEMAIGIQLRCQDCATKYGKQGQGKGGRGGDSDKRYCWTTTSADFWDQFEHWELPKGLPHFFSRSVVSSELFDFIVEMRLKSTSAGLAENIKQFHLLEYHKQHYQYLQAFRARTQQMTIAKQTRPLVPYSRPFTKKVGQQTSGYDNRSISDDLITMILLKFCNETRIEESEEHMRTLSAVAISVDTTFRCAYKATLVDKNKAHVRSSPGRFRLNPQSEVSANILGTYLVFLFHAHCILADIAATAQRLCHSQSQVETQEMLSGLSTRLVCLELSPPEIMTADDCCQVRNTALKGFPQIKVVLDVWHFLMRYLMCVKDGTKNPYRGEVANNIVDAILKVRAANGVPAIYHPQPEQEERLIEAYNKWEEHGGVWMAAAAKVHATQLAHVQKGCLTRPRDDIATDGSCMEGSHKGWNSIMRAFASGLEVMNALGHDHVLRHNVRLDMQDDALDKSMFMYHTHGSHHIRLVNACAELWNRLIKGQKRGGALPANIRALPELQLVDSKETFGLVKMSSETATQYSLAKIKQEPDDDALGLSSQDMLDADRLLQEIGVDPALLNAPVVAPVVAPIIMPVVAPTAPLDTSVLVPNAPQPAAPLRPSIIDSSTEGSKVQAIKRARVDNPEDDDIIEFSPAGMGCPEGLVSRVADCRAVDKHIDKYDVRRRAVQRLCYISDQCTRNRVSRHVCGPCARRVEHFNCLHISLTCDCSIGIRRTHHGASSLVHNCDF</sequence>
<name>A0A2G8S5J5_9APHY</name>
<dbReference type="EMBL" id="AYKW01000023">
    <property type="protein sequence ID" value="PIL28808.1"/>
    <property type="molecule type" value="Genomic_DNA"/>
</dbReference>
<keyword evidence="2" id="KW-1185">Reference proteome</keyword>
<protein>
    <submittedName>
        <fullName evidence="1">Uncharacterized protein</fullName>
    </submittedName>
</protein>
<comment type="caution">
    <text evidence="1">The sequence shown here is derived from an EMBL/GenBank/DDBJ whole genome shotgun (WGS) entry which is preliminary data.</text>
</comment>
<dbReference type="AlphaFoldDB" id="A0A2G8S5J5"/>
<reference evidence="1 2" key="1">
    <citation type="journal article" date="2015" name="Sci. Rep.">
        <title>Chromosome-level genome map provides insights into diverse defense mechanisms in the medicinal fungus Ganoderma sinense.</title>
        <authorList>
            <person name="Zhu Y."/>
            <person name="Xu J."/>
            <person name="Sun C."/>
            <person name="Zhou S."/>
            <person name="Xu H."/>
            <person name="Nelson D.R."/>
            <person name="Qian J."/>
            <person name="Song J."/>
            <person name="Luo H."/>
            <person name="Xiang L."/>
            <person name="Li Y."/>
            <person name="Xu Z."/>
            <person name="Ji A."/>
            <person name="Wang L."/>
            <person name="Lu S."/>
            <person name="Hayward A."/>
            <person name="Sun W."/>
            <person name="Li X."/>
            <person name="Schwartz D.C."/>
            <person name="Wang Y."/>
            <person name="Chen S."/>
        </authorList>
    </citation>
    <scope>NUCLEOTIDE SEQUENCE [LARGE SCALE GENOMIC DNA]</scope>
    <source>
        <strain evidence="1 2">ZZ0214-1</strain>
    </source>
</reference>
<accession>A0A2G8S5J5</accession>
<proteinExistence type="predicted"/>
<dbReference type="Proteomes" id="UP000230002">
    <property type="component" value="Unassembled WGS sequence"/>
</dbReference>
<dbReference type="OrthoDB" id="2638305at2759"/>
<evidence type="ECO:0000313" key="2">
    <source>
        <dbReference type="Proteomes" id="UP000230002"/>
    </source>
</evidence>
<gene>
    <name evidence="1" type="ORF">GSI_08852</name>
</gene>
<organism evidence="1 2">
    <name type="scientific">Ganoderma sinense ZZ0214-1</name>
    <dbReference type="NCBI Taxonomy" id="1077348"/>
    <lineage>
        <taxon>Eukaryota</taxon>
        <taxon>Fungi</taxon>
        <taxon>Dikarya</taxon>
        <taxon>Basidiomycota</taxon>
        <taxon>Agaricomycotina</taxon>
        <taxon>Agaricomycetes</taxon>
        <taxon>Polyporales</taxon>
        <taxon>Polyporaceae</taxon>
        <taxon>Ganoderma</taxon>
    </lineage>
</organism>